<dbReference type="PANTHER" id="PTHR26312">
    <property type="entry name" value="TETRATRICOPEPTIDE REPEAT PROTEIN 5"/>
    <property type="match status" value="1"/>
</dbReference>
<dbReference type="PANTHER" id="PTHR26312:SF67">
    <property type="entry name" value="PROTEIN SLOW GREEN 1, CHLOROPLASTIC"/>
    <property type="match status" value="1"/>
</dbReference>
<dbReference type="SUPFAM" id="SSF48452">
    <property type="entry name" value="TPR-like"/>
    <property type="match status" value="1"/>
</dbReference>
<organism evidence="3 4">
    <name type="scientific">Trifolium subterraneum</name>
    <name type="common">Subterranean clover</name>
    <dbReference type="NCBI Taxonomy" id="3900"/>
    <lineage>
        <taxon>Eukaryota</taxon>
        <taxon>Viridiplantae</taxon>
        <taxon>Streptophyta</taxon>
        <taxon>Embryophyta</taxon>
        <taxon>Tracheophyta</taxon>
        <taxon>Spermatophyta</taxon>
        <taxon>Magnoliopsida</taxon>
        <taxon>eudicotyledons</taxon>
        <taxon>Gunneridae</taxon>
        <taxon>Pentapetalae</taxon>
        <taxon>rosids</taxon>
        <taxon>fabids</taxon>
        <taxon>Fabales</taxon>
        <taxon>Fabaceae</taxon>
        <taxon>Papilionoideae</taxon>
        <taxon>50 kb inversion clade</taxon>
        <taxon>NPAAA clade</taxon>
        <taxon>Hologalegina</taxon>
        <taxon>IRL clade</taxon>
        <taxon>Trifolieae</taxon>
        <taxon>Trifolium</taxon>
    </lineage>
</organism>
<feature type="compositionally biased region" description="Pro residues" evidence="2">
    <location>
        <begin position="36"/>
        <end position="52"/>
    </location>
</feature>
<dbReference type="Gene3D" id="1.25.40.10">
    <property type="entry name" value="Tetratricopeptide repeat domain"/>
    <property type="match status" value="2"/>
</dbReference>
<feature type="compositionally biased region" description="Basic and acidic residues" evidence="2">
    <location>
        <begin position="134"/>
        <end position="143"/>
    </location>
</feature>
<feature type="region of interest" description="Disordered" evidence="2">
    <location>
        <begin position="34"/>
        <end position="76"/>
    </location>
</feature>
<reference evidence="4" key="1">
    <citation type="journal article" date="2017" name="Front. Plant Sci.">
        <title>Climate Clever Clovers: New Paradigm to Reduce the Environmental Footprint of Ruminants by Breeding Low Methanogenic Forages Utilizing Haplotype Variation.</title>
        <authorList>
            <person name="Kaur P."/>
            <person name="Appels R."/>
            <person name="Bayer P.E."/>
            <person name="Keeble-Gagnere G."/>
            <person name="Wang J."/>
            <person name="Hirakawa H."/>
            <person name="Shirasawa K."/>
            <person name="Vercoe P."/>
            <person name="Stefanova K."/>
            <person name="Durmic Z."/>
            <person name="Nichols P."/>
            <person name="Revell C."/>
            <person name="Isobe S.N."/>
            <person name="Edwards D."/>
            <person name="Erskine W."/>
        </authorList>
    </citation>
    <scope>NUCLEOTIDE SEQUENCE [LARGE SCALE GENOMIC DNA]</scope>
    <source>
        <strain evidence="4">cv. Daliak</strain>
    </source>
</reference>
<dbReference type="SMART" id="SM00028">
    <property type="entry name" value="TPR"/>
    <property type="match status" value="4"/>
</dbReference>
<name>A0A2Z6MC18_TRISU</name>
<dbReference type="PROSITE" id="PS50005">
    <property type="entry name" value="TPR"/>
    <property type="match status" value="1"/>
</dbReference>
<dbReference type="OrthoDB" id="66906at2759"/>
<dbReference type="AlphaFoldDB" id="A0A2Z6MC18"/>
<dbReference type="GO" id="GO:0009535">
    <property type="term" value="C:chloroplast thylakoid membrane"/>
    <property type="evidence" value="ECO:0007669"/>
    <property type="project" value="TreeGrafter"/>
</dbReference>
<keyword evidence="1" id="KW-0802">TPR repeat</keyword>
<feature type="repeat" description="TPR" evidence="1">
    <location>
        <begin position="163"/>
        <end position="196"/>
    </location>
</feature>
<gene>
    <name evidence="3" type="ORF">TSUD_337000</name>
</gene>
<proteinExistence type="predicted"/>
<keyword evidence="4" id="KW-1185">Reference proteome</keyword>
<dbReference type="Proteomes" id="UP000242715">
    <property type="component" value="Unassembled WGS sequence"/>
</dbReference>
<feature type="compositionally biased region" description="Low complexity" evidence="2">
    <location>
        <begin position="122"/>
        <end position="133"/>
    </location>
</feature>
<dbReference type="EMBL" id="DF973262">
    <property type="protein sequence ID" value="GAU23052.1"/>
    <property type="molecule type" value="Genomic_DNA"/>
</dbReference>
<protein>
    <submittedName>
        <fullName evidence="3">Uncharacterized protein</fullName>
    </submittedName>
</protein>
<dbReference type="Pfam" id="PF14559">
    <property type="entry name" value="TPR_19"/>
    <property type="match status" value="1"/>
</dbReference>
<accession>A0A2Z6MC18</accession>
<sequence>MNSHSITNLRNSNLLLNHNRPSFPTTLSPSLSFRSLPPPQFLPPPSFKPPPTKATSSSNNLPSRKQPKPPSLPNPFQTLTSLFSPAIETTCIVIAATAFFFMRFHHTPVIAATLSPPSTVQTTETETETTSTETKTENENTSTERELAEKLIEEQLRKNPNNAEALRDLMVVKIKAQKVDEAIEVIDRLIQIEPEETEWPLLKANMYIYNEDHESAKKLFEEILKKDPLKVEAYHGLVMATSNSDEPLKGLLNRVEKAMELCKKQKGVSDVRDFRLLVAQIKVMEENYPEALKAYQDLVKEEPRDFRPYLCQGIIYTLLRKKDEAEKQFDQFRRLVPKNHPYKEYFDDNMYAANMFPQKFEREGAGDRS</sequence>
<feature type="region of interest" description="Disordered" evidence="2">
    <location>
        <begin position="117"/>
        <end position="143"/>
    </location>
</feature>
<dbReference type="InterPro" id="IPR011990">
    <property type="entry name" value="TPR-like_helical_dom_sf"/>
</dbReference>
<dbReference type="InterPro" id="IPR019734">
    <property type="entry name" value="TPR_rpt"/>
</dbReference>
<evidence type="ECO:0000313" key="3">
    <source>
        <dbReference type="EMBL" id="GAU23052.1"/>
    </source>
</evidence>
<evidence type="ECO:0000313" key="4">
    <source>
        <dbReference type="Proteomes" id="UP000242715"/>
    </source>
</evidence>
<dbReference type="Pfam" id="PF13432">
    <property type="entry name" value="TPR_16"/>
    <property type="match status" value="1"/>
</dbReference>
<evidence type="ECO:0000256" key="1">
    <source>
        <dbReference type="PROSITE-ProRule" id="PRU00339"/>
    </source>
</evidence>
<evidence type="ECO:0000256" key="2">
    <source>
        <dbReference type="SAM" id="MobiDB-lite"/>
    </source>
</evidence>